<evidence type="ECO:0000313" key="1">
    <source>
        <dbReference type="EMBL" id="CAG8736713.1"/>
    </source>
</evidence>
<dbReference type="EMBL" id="CAJVPT010045703">
    <property type="protein sequence ID" value="CAG8736713.1"/>
    <property type="molecule type" value="Genomic_DNA"/>
</dbReference>
<comment type="caution">
    <text evidence="1">The sequence shown here is derived from an EMBL/GenBank/DDBJ whole genome shotgun (WGS) entry which is preliminary data.</text>
</comment>
<keyword evidence="2" id="KW-1185">Reference proteome</keyword>
<name>A0ACA9Q513_9GLOM</name>
<sequence length="210" mass="23204">MSSSDPRDALRLSKVREAAVQQTASIVISEEERLTIGWTLLSPIEFDTKLADRFEEKILLLSYDYSLEKVKKSTRVALGDIVGVQKDARMNYGMVISFLAAGQDTRVTSYSLRNRYNPQDDKVDSPSEATPGVTSSLSQILSGTHTSSPVVSVAFKALPVDTTHKPQPDMEPQGTASSPREMVDKMVDVIIKLCDEFGAVDDEFVREEDI</sequence>
<feature type="non-terminal residue" evidence="1">
    <location>
        <position position="210"/>
    </location>
</feature>
<proteinExistence type="predicted"/>
<dbReference type="Proteomes" id="UP000789525">
    <property type="component" value="Unassembled WGS sequence"/>
</dbReference>
<gene>
    <name evidence="1" type="ORF">ACOLOM_LOCUS11944</name>
</gene>
<evidence type="ECO:0000313" key="2">
    <source>
        <dbReference type="Proteomes" id="UP000789525"/>
    </source>
</evidence>
<organism evidence="1 2">
    <name type="scientific">Acaulospora colombiana</name>
    <dbReference type="NCBI Taxonomy" id="27376"/>
    <lineage>
        <taxon>Eukaryota</taxon>
        <taxon>Fungi</taxon>
        <taxon>Fungi incertae sedis</taxon>
        <taxon>Mucoromycota</taxon>
        <taxon>Glomeromycotina</taxon>
        <taxon>Glomeromycetes</taxon>
        <taxon>Diversisporales</taxon>
        <taxon>Acaulosporaceae</taxon>
        <taxon>Acaulospora</taxon>
    </lineage>
</organism>
<protein>
    <submittedName>
        <fullName evidence="1">1108_t:CDS:1</fullName>
    </submittedName>
</protein>
<accession>A0ACA9Q513</accession>
<reference evidence="1" key="1">
    <citation type="submission" date="2021-06" db="EMBL/GenBank/DDBJ databases">
        <authorList>
            <person name="Kallberg Y."/>
            <person name="Tangrot J."/>
            <person name="Rosling A."/>
        </authorList>
    </citation>
    <scope>NUCLEOTIDE SEQUENCE</scope>
    <source>
        <strain evidence="1">CL356</strain>
    </source>
</reference>